<keyword evidence="9 11" id="KW-0472">Membrane</keyword>
<feature type="transmembrane region" description="Helical" evidence="11">
    <location>
        <begin position="42"/>
        <end position="60"/>
    </location>
</feature>
<sequence>MQSLALVAADEGGFTPPTISETHLPEIFPWMAEWGTGFGKNMLMVILAVLAIWWFFMFAIRKHELVPSRLQFIAEGGYSFVRNSLGRDILGEKHFKPWVPFLFTVFFFVLFNNLFGAVPLLQMPTFSHAGSAYAIAAIIWVTWIGMGFKLHGGRFVKLMTVPSGVPKWLLPLLVPIEFLSNFLIRPLTHSLRLMAVMLAGHIIVMLAGSGAEFLIAQQEGIGSSGLGFLILLGSIPLYFLELIMMVLQAFVFALLTAIYIQGSIEADATDPVLPHRQTRDRHEDKNADPGSSPRSAPPAETIVRPAAPAGRPETVPVTRTGIETEREKFHGWIPEHARHGHRRSRCCHRHRPGLRRVHQRCRSPARGPACPPADRHPRLRPG</sequence>
<organism evidence="14 15">
    <name type="scientific">Nesterenkonia xinjiangensis</name>
    <dbReference type="NCBI Taxonomy" id="225327"/>
    <lineage>
        <taxon>Bacteria</taxon>
        <taxon>Bacillati</taxon>
        <taxon>Actinomycetota</taxon>
        <taxon>Actinomycetes</taxon>
        <taxon>Micrococcales</taxon>
        <taxon>Micrococcaceae</taxon>
        <taxon>Nesterenkonia</taxon>
    </lineage>
</organism>
<keyword evidence="15" id="KW-1185">Reference proteome</keyword>
<evidence type="ECO:0000313" key="15">
    <source>
        <dbReference type="Proteomes" id="UP000535437"/>
    </source>
</evidence>
<feature type="transmembrane region" description="Helical" evidence="11">
    <location>
        <begin position="227"/>
        <end position="260"/>
    </location>
</feature>
<keyword evidence="6 11" id="KW-0375">Hydrogen ion transport</keyword>
<dbReference type="NCBIfam" id="TIGR01131">
    <property type="entry name" value="ATP_synt_6_or_A"/>
    <property type="match status" value="1"/>
</dbReference>
<feature type="transmembrane region" description="Helical" evidence="11">
    <location>
        <begin position="98"/>
        <end position="118"/>
    </location>
</feature>
<dbReference type="Proteomes" id="UP000535437">
    <property type="component" value="Unassembled WGS sequence"/>
</dbReference>
<gene>
    <name evidence="11" type="primary">atpB</name>
    <name evidence="14" type="ORF">HNR09_000075</name>
</gene>
<dbReference type="GO" id="GO:0046933">
    <property type="term" value="F:proton-transporting ATP synthase activity, rotational mechanism"/>
    <property type="evidence" value="ECO:0007669"/>
    <property type="project" value="UniProtKB-UniRule"/>
</dbReference>
<feature type="region of interest" description="Disordered" evidence="13">
    <location>
        <begin position="271"/>
        <end position="320"/>
    </location>
</feature>
<keyword evidence="11" id="KW-1003">Cell membrane</keyword>
<dbReference type="CDD" id="cd00310">
    <property type="entry name" value="ATP-synt_Fo_a_6"/>
    <property type="match status" value="1"/>
</dbReference>
<evidence type="ECO:0000256" key="7">
    <source>
        <dbReference type="ARBA" id="ARBA00022989"/>
    </source>
</evidence>
<dbReference type="AlphaFoldDB" id="A0A7Z0GIK1"/>
<evidence type="ECO:0000256" key="1">
    <source>
        <dbReference type="ARBA" id="ARBA00004141"/>
    </source>
</evidence>
<keyword evidence="8 11" id="KW-0406">Ion transport</keyword>
<evidence type="ECO:0000313" key="14">
    <source>
        <dbReference type="EMBL" id="NYJ76664.1"/>
    </source>
</evidence>
<dbReference type="GO" id="GO:0045259">
    <property type="term" value="C:proton-transporting ATP synthase complex"/>
    <property type="evidence" value="ECO:0007669"/>
    <property type="project" value="UniProtKB-KW"/>
</dbReference>
<dbReference type="EMBL" id="JACCFY010000001">
    <property type="protein sequence ID" value="NYJ76664.1"/>
    <property type="molecule type" value="Genomic_DNA"/>
</dbReference>
<evidence type="ECO:0000256" key="5">
    <source>
        <dbReference type="ARBA" id="ARBA00022692"/>
    </source>
</evidence>
<evidence type="ECO:0000256" key="4">
    <source>
        <dbReference type="ARBA" id="ARBA00022547"/>
    </source>
</evidence>
<keyword evidence="10 11" id="KW-0066">ATP synthesis</keyword>
<dbReference type="InterPro" id="IPR000568">
    <property type="entry name" value="ATP_synth_F0_asu"/>
</dbReference>
<comment type="similarity">
    <text evidence="2 11 12">Belongs to the ATPase A chain family.</text>
</comment>
<evidence type="ECO:0000256" key="12">
    <source>
        <dbReference type="RuleBase" id="RU000483"/>
    </source>
</evidence>
<dbReference type="GO" id="GO:0005886">
    <property type="term" value="C:plasma membrane"/>
    <property type="evidence" value="ECO:0007669"/>
    <property type="project" value="UniProtKB-SubCell"/>
</dbReference>
<dbReference type="HAMAP" id="MF_01393">
    <property type="entry name" value="ATP_synth_a_bact"/>
    <property type="match status" value="1"/>
</dbReference>
<keyword evidence="4 11" id="KW-0138">CF(0)</keyword>
<feature type="transmembrane region" description="Helical" evidence="11">
    <location>
        <begin position="130"/>
        <end position="148"/>
    </location>
</feature>
<protein>
    <recommendedName>
        <fullName evidence="11 12">ATP synthase subunit a</fullName>
    </recommendedName>
    <alternativeName>
        <fullName evidence="11">ATP synthase F0 sector subunit a</fullName>
    </alternativeName>
    <alternativeName>
        <fullName evidence="11">F-ATPase subunit 6</fullName>
    </alternativeName>
</protein>
<feature type="transmembrane region" description="Helical" evidence="11">
    <location>
        <begin position="193"/>
        <end position="215"/>
    </location>
</feature>
<evidence type="ECO:0000256" key="8">
    <source>
        <dbReference type="ARBA" id="ARBA00023065"/>
    </source>
</evidence>
<dbReference type="PANTHER" id="PTHR11410">
    <property type="entry name" value="ATP SYNTHASE SUBUNIT A"/>
    <property type="match status" value="1"/>
</dbReference>
<evidence type="ECO:0000256" key="10">
    <source>
        <dbReference type="ARBA" id="ARBA00023310"/>
    </source>
</evidence>
<evidence type="ECO:0000256" key="6">
    <source>
        <dbReference type="ARBA" id="ARBA00022781"/>
    </source>
</evidence>
<comment type="subcellular location">
    <subcellularLocation>
        <location evidence="11 12">Cell membrane</location>
        <topology evidence="11 12">Multi-pass membrane protein</topology>
    </subcellularLocation>
    <subcellularLocation>
        <location evidence="1">Membrane</location>
        <topology evidence="1">Multi-pass membrane protein</topology>
    </subcellularLocation>
</comment>
<evidence type="ECO:0000256" key="3">
    <source>
        <dbReference type="ARBA" id="ARBA00022448"/>
    </source>
</evidence>
<dbReference type="PANTHER" id="PTHR11410:SF0">
    <property type="entry name" value="ATP SYNTHASE SUBUNIT A"/>
    <property type="match status" value="1"/>
</dbReference>
<evidence type="ECO:0000256" key="2">
    <source>
        <dbReference type="ARBA" id="ARBA00006810"/>
    </source>
</evidence>
<feature type="transmembrane region" description="Helical" evidence="11">
    <location>
        <begin position="168"/>
        <end position="187"/>
    </location>
</feature>
<dbReference type="InterPro" id="IPR035908">
    <property type="entry name" value="F0_ATP_A_sf"/>
</dbReference>
<evidence type="ECO:0000256" key="9">
    <source>
        <dbReference type="ARBA" id="ARBA00023136"/>
    </source>
</evidence>
<dbReference type="Pfam" id="PF00119">
    <property type="entry name" value="ATP-synt_A"/>
    <property type="match status" value="1"/>
</dbReference>
<feature type="region of interest" description="Disordered" evidence="13">
    <location>
        <begin position="360"/>
        <end position="382"/>
    </location>
</feature>
<evidence type="ECO:0000256" key="13">
    <source>
        <dbReference type="SAM" id="MobiDB-lite"/>
    </source>
</evidence>
<reference evidence="14 15" key="1">
    <citation type="submission" date="2020-07" db="EMBL/GenBank/DDBJ databases">
        <title>Sequencing the genomes of 1000 actinobacteria strains.</title>
        <authorList>
            <person name="Klenk H.-P."/>
        </authorList>
    </citation>
    <scope>NUCLEOTIDE SEQUENCE [LARGE SCALE GENOMIC DNA]</scope>
    <source>
        <strain evidence="14 15">DSM 15475</strain>
    </source>
</reference>
<comment type="caution">
    <text evidence="14">The sequence shown here is derived from an EMBL/GenBank/DDBJ whole genome shotgun (WGS) entry which is preliminary data.</text>
</comment>
<dbReference type="InterPro" id="IPR045083">
    <property type="entry name" value="ATP_synth_F0_asu_bact/mt"/>
</dbReference>
<keyword evidence="7 11" id="KW-1133">Transmembrane helix</keyword>
<proteinExistence type="inferred from homology"/>
<dbReference type="SUPFAM" id="SSF81336">
    <property type="entry name" value="F1F0 ATP synthase subunit A"/>
    <property type="match status" value="1"/>
</dbReference>
<keyword evidence="3 11" id="KW-0813">Transport</keyword>
<accession>A0A7Z0GIK1</accession>
<name>A0A7Z0GIK1_9MICC</name>
<dbReference type="Gene3D" id="1.20.120.220">
    <property type="entry name" value="ATP synthase, F0 complex, subunit A"/>
    <property type="match status" value="1"/>
</dbReference>
<dbReference type="PRINTS" id="PR00123">
    <property type="entry name" value="ATPASEA"/>
</dbReference>
<evidence type="ECO:0000256" key="11">
    <source>
        <dbReference type="HAMAP-Rule" id="MF_01393"/>
    </source>
</evidence>
<comment type="function">
    <text evidence="11 12">Key component of the proton channel; it plays a direct role in the translocation of protons across the membrane.</text>
</comment>
<keyword evidence="5 11" id="KW-0812">Transmembrane</keyword>